<feature type="transmembrane region" description="Helical" evidence="8">
    <location>
        <begin position="228"/>
        <end position="250"/>
    </location>
</feature>
<evidence type="ECO:0000256" key="2">
    <source>
        <dbReference type="ARBA" id="ARBA00007069"/>
    </source>
</evidence>
<dbReference type="AlphaFoldDB" id="A0A2A6FNQ4"/>
<dbReference type="Proteomes" id="UP000219994">
    <property type="component" value="Unassembled WGS sequence"/>
</dbReference>
<accession>A0A2A6FNQ4</accession>
<dbReference type="SUPFAM" id="SSF161098">
    <property type="entry name" value="MetI-like"/>
    <property type="match status" value="1"/>
</dbReference>
<name>A0A2A6FNQ4_9MICO</name>
<evidence type="ECO:0000256" key="4">
    <source>
        <dbReference type="ARBA" id="ARBA00022475"/>
    </source>
</evidence>
<dbReference type="PANTHER" id="PTHR42929">
    <property type="entry name" value="INNER MEMBRANE ABC TRANSPORTER PERMEASE PROTEIN YDCU-RELATED-RELATED"/>
    <property type="match status" value="1"/>
</dbReference>
<dbReference type="PANTHER" id="PTHR42929:SF1">
    <property type="entry name" value="INNER MEMBRANE ABC TRANSPORTER PERMEASE PROTEIN YDCU-RELATED"/>
    <property type="match status" value="1"/>
</dbReference>
<protein>
    <submittedName>
        <fullName evidence="10">ABC transporter permease</fullName>
    </submittedName>
</protein>
<keyword evidence="4" id="KW-1003">Cell membrane</keyword>
<keyword evidence="6 8" id="KW-1133">Transmembrane helix</keyword>
<keyword evidence="5 8" id="KW-0812">Transmembrane</keyword>
<feature type="transmembrane region" description="Helical" evidence="8">
    <location>
        <begin position="91"/>
        <end position="121"/>
    </location>
</feature>
<keyword evidence="7 8" id="KW-0472">Membrane</keyword>
<evidence type="ECO:0000256" key="1">
    <source>
        <dbReference type="ARBA" id="ARBA00004651"/>
    </source>
</evidence>
<dbReference type="InterPro" id="IPR035906">
    <property type="entry name" value="MetI-like_sf"/>
</dbReference>
<sequence length="320" mass="34170">MGKRSRIVTNISATTEFAPTVTAQRAEGDGHRRLLRERWAKLPYALGLTPFAAYVLLFLAIPTVVAVGTGFFDDSGEFTWNNLTGLAEPTILRAFGGSLVLSGVTALVGAVSGAILCFALIGSRPGGVIRSLVNSACSVLAQFGGVMLAFAFIATVGAQGLITVTLRQNFSINLYEHGAWLYTITGLMLPYLYFQIPLMVITFLPALDGLKPQWFEANATLGGGRWTYWLRLGGPILMPSFLGGLLLLFANAFSSFATAAALVGQANPIVALQIRQAMVSETVLGRANLAGAMALGMLVVMIIVMLGYSVLTSRTARWQR</sequence>
<evidence type="ECO:0000259" key="9">
    <source>
        <dbReference type="PROSITE" id="PS50928"/>
    </source>
</evidence>
<dbReference type="InterPro" id="IPR000515">
    <property type="entry name" value="MetI-like"/>
</dbReference>
<dbReference type="PROSITE" id="PS50928">
    <property type="entry name" value="ABC_TM1"/>
    <property type="match status" value="1"/>
</dbReference>
<organism evidence="10 11">
    <name type="scientific">Candidatus Lumbricidiphila eiseniae</name>
    <dbReference type="NCBI Taxonomy" id="1969409"/>
    <lineage>
        <taxon>Bacteria</taxon>
        <taxon>Bacillati</taxon>
        <taxon>Actinomycetota</taxon>
        <taxon>Actinomycetes</taxon>
        <taxon>Micrococcales</taxon>
        <taxon>Microbacteriaceae</taxon>
        <taxon>Candidatus Lumbricidiphila</taxon>
    </lineage>
</organism>
<dbReference type="EMBL" id="NAEP01000059">
    <property type="protein sequence ID" value="PDQ34231.1"/>
    <property type="molecule type" value="Genomic_DNA"/>
</dbReference>
<reference evidence="11" key="1">
    <citation type="submission" date="2017-03" db="EMBL/GenBank/DDBJ databases">
        <authorList>
            <person name="Lund M.B."/>
        </authorList>
    </citation>
    <scope>NUCLEOTIDE SEQUENCE [LARGE SCALE GENOMIC DNA]</scope>
</reference>
<dbReference type="Gene3D" id="1.10.3720.10">
    <property type="entry name" value="MetI-like"/>
    <property type="match status" value="1"/>
</dbReference>
<comment type="caution">
    <text evidence="10">The sequence shown here is derived from an EMBL/GenBank/DDBJ whole genome shotgun (WGS) entry which is preliminary data.</text>
</comment>
<gene>
    <name evidence="10" type="ORF">B5766_12355</name>
</gene>
<comment type="subcellular location">
    <subcellularLocation>
        <location evidence="1">Cell membrane</location>
        <topology evidence="1">Multi-pass membrane protein</topology>
    </subcellularLocation>
</comment>
<feature type="transmembrane region" description="Helical" evidence="8">
    <location>
        <begin position="179"/>
        <end position="207"/>
    </location>
</feature>
<evidence type="ECO:0000256" key="3">
    <source>
        <dbReference type="ARBA" id="ARBA00022448"/>
    </source>
</evidence>
<proteinExistence type="inferred from homology"/>
<keyword evidence="3" id="KW-0813">Transport</keyword>
<feature type="transmembrane region" description="Helical" evidence="8">
    <location>
        <begin position="289"/>
        <end position="311"/>
    </location>
</feature>
<dbReference type="GO" id="GO:0005886">
    <property type="term" value="C:plasma membrane"/>
    <property type="evidence" value="ECO:0007669"/>
    <property type="project" value="UniProtKB-SubCell"/>
</dbReference>
<dbReference type="GO" id="GO:0055085">
    <property type="term" value="P:transmembrane transport"/>
    <property type="evidence" value="ECO:0007669"/>
    <property type="project" value="InterPro"/>
</dbReference>
<evidence type="ECO:0000313" key="11">
    <source>
        <dbReference type="Proteomes" id="UP000219994"/>
    </source>
</evidence>
<comment type="similarity">
    <text evidence="2">Belongs to the binding-protein-dependent transport system permease family. CysTW subfamily.</text>
</comment>
<evidence type="ECO:0000256" key="7">
    <source>
        <dbReference type="ARBA" id="ARBA00023136"/>
    </source>
</evidence>
<evidence type="ECO:0000256" key="5">
    <source>
        <dbReference type="ARBA" id="ARBA00022692"/>
    </source>
</evidence>
<feature type="transmembrane region" description="Helical" evidence="8">
    <location>
        <begin position="42"/>
        <end position="71"/>
    </location>
</feature>
<evidence type="ECO:0000256" key="8">
    <source>
        <dbReference type="SAM" id="Phobius"/>
    </source>
</evidence>
<evidence type="ECO:0000313" key="10">
    <source>
        <dbReference type="EMBL" id="PDQ34231.1"/>
    </source>
</evidence>
<feature type="domain" description="ABC transmembrane type-1" evidence="9">
    <location>
        <begin position="95"/>
        <end position="310"/>
    </location>
</feature>
<evidence type="ECO:0000256" key="6">
    <source>
        <dbReference type="ARBA" id="ARBA00022989"/>
    </source>
</evidence>
<feature type="transmembrane region" description="Helical" evidence="8">
    <location>
        <begin position="133"/>
        <end position="159"/>
    </location>
</feature>